<dbReference type="RefSeq" id="WP_202955734.1">
    <property type="nucleotide sequence ID" value="NZ_JAPCID010000009.1"/>
</dbReference>
<dbReference type="SUPFAM" id="SSF53187">
    <property type="entry name" value="Zn-dependent exopeptidases"/>
    <property type="match status" value="1"/>
</dbReference>
<dbReference type="Gene3D" id="3.40.630.10">
    <property type="entry name" value="Zn peptidases"/>
    <property type="match status" value="1"/>
</dbReference>
<evidence type="ECO:0000256" key="7">
    <source>
        <dbReference type="PROSITE-ProRule" id="PRU01379"/>
    </source>
</evidence>
<proteinExistence type="inferred from homology"/>
<evidence type="ECO:0000256" key="3">
    <source>
        <dbReference type="ARBA" id="ARBA00022670"/>
    </source>
</evidence>
<dbReference type="PANTHER" id="PTHR11705:SF143">
    <property type="entry name" value="SLL0236 PROTEIN"/>
    <property type="match status" value="1"/>
</dbReference>
<gene>
    <name evidence="10" type="ORF">OJ962_07845</name>
</gene>
<protein>
    <submittedName>
        <fullName evidence="10">M14 family metallopeptidase</fullName>
    </submittedName>
</protein>
<keyword evidence="5" id="KW-0862">Zinc</keyword>
<dbReference type="SMART" id="SM00631">
    <property type="entry name" value="Zn_pept"/>
    <property type="match status" value="1"/>
</dbReference>
<feature type="chain" id="PRO_5045330420" evidence="8">
    <location>
        <begin position="25"/>
        <end position="958"/>
    </location>
</feature>
<keyword evidence="4" id="KW-0378">Hydrolase</keyword>
<comment type="caution">
    <text evidence="10">The sequence shown here is derived from an EMBL/GenBank/DDBJ whole genome shotgun (WGS) entry which is preliminary data.</text>
</comment>
<dbReference type="InterPro" id="IPR033810">
    <property type="entry name" value="Carboxypeptidase_T"/>
</dbReference>
<feature type="active site" description="Proton donor/acceptor" evidence="7">
    <location>
        <position position="400"/>
    </location>
</feature>
<evidence type="ECO:0000256" key="2">
    <source>
        <dbReference type="ARBA" id="ARBA00005988"/>
    </source>
</evidence>
<keyword evidence="8" id="KW-0732">Signal</keyword>
<name>A0ABT4RFR2_9ACTN</name>
<evidence type="ECO:0000256" key="6">
    <source>
        <dbReference type="ARBA" id="ARBA00023049"/>
    </source>
</evidence>
<keyword evidence="6" id="KW-0482">Metalloprotease</keyword>
<reference evidence="10" key="1">
    <citation type="submission" date="2022-10" db="EMBL/GenBank/DDBJ databases">
        <title>The WGS of Solirubrobacter sp. CPCC 204708.</title>
        <authorList>
            <person name="Jiang Z."/>
        </authorList>
    </citation>
    <scope>NUCLEOTIDE SEQUENCE</scope>
    <source>
        <strain evidence="10">CPCC 204708</strain>
    </source>
</reference>
<dbReference type="Pfam" id="PF00246">
    <property type="entry name" value="Peptidase_M14"/>
    <property type="match status" value="1"/>
</dbReference>
<feature type="signal peptide" evidence="8">
    <location>
        <begin position="1"/>
        <end position="24"/>
    </location>
</feature>
<evidence type="ECO:0000313" key="10">
    <source>
        <dbReference type="EMBL" id="MDA0137401.1"/>
    </source>
</evidence>
<keyword evidence="3" id="KW-0645">Protease</keyword>
<feature type="domain" description="Peptidase M14" evidence="9">
    <location>
        <begin position="131"/>
        <end position="450"/>
    </location>
</feature>
<comment type="cofactor">
    <cofactor evidence="1">
        <name>Zn(2+)</name>
        <dbReference type="ChEBI" id="CHEBI:29105"/>
    </cofactor>
</comment>
<evidence type="ECO:0000259" key="9">
    <source>
        <dbReference type="PROSITE" id="PS52035"/>
    </source>
</evidence>
<dbReference type="PROSITE" id="PS52035">
    <property type="entry name" value="PEPTIDASE_M14"/>
    <property type="match status" value="1"/>
</dbReference>
<evidence type="ECO:0000256" key="4">
    <source>
        <dbReference type="ARBA" id="ARBA00022801"/>
    </source>
</evidence>
<evidence type="ECO:0000256" key="1">
    <source>
        <dbReference type="ARBA" id="ARBA00001947"/>
    </source>
</evidence>
<dbReference type="PANTHER" id="PTHR11705">
    <property type="entry name" value="PROTEASE FAMILY M14 CARBOXYPEPTIDASE A,B"/>
    <property type="match status" value="1"/>
</dbReference>
<keyword evidence="11" id="KW-1185">Reference proteome</keyword>
<comment type="similarity">
    <text evidence="2 7">Belongs to the peptidase M14 family.</text>
</comment>
<dbReference type="EMBL" id="JAPCID010000009">
    <property type="protein sequence ID" value="MDA0137401.1"/>
    <property type="molecule type" value="Genomic_DNA"/>
</dbReference>
<dbReference type="Proteomes" id="UP001147700">
    <property type="component" value="Unassembled WGS sequence"/>
</dbReference>
<dbReference type="CDD" id="cd03859">
    <property type="entry name" value="M14_CPT"/>
    <property type="match status" value="1"/>
</dbReference>
<evidence type="ECO:0000256" key="8">
    <source>
        <dbReference type="SAM" id="SignalP"/>
    </source>
</evidence>
<dbReference type="InterPro" id="IPR000834">
    <property type="entry name" value="Peptidase_M14"/>
</dbReference>
<sequence length="958" mass="102223">MRRVYLGAMVGAMVSLGSAQPALAADPVEPYNQYIVTGTDAELKALGPLGHDLTEGAQAPGRTGIVATPSEADALEAKGFDITPLGGENKRRYAARAADGPLADPTWGYDVFRPLNLKPAPCPTTCAGAVDAQGQPVNLRTFYDTLAAAHPTLVKRVVYGKSLLGQDLIAYKLTTDANTTADGAKPGVMYHGAQHAREWISAEVVRRGYQYFLEHSGDAASGVPEVLASTEVWFIPVVNPDGYDYTFQNRGTRLWRKTLRDNNNDGVLTNADGVDTNRNFSEKWRYDNEGSSSALTAASYRGTEPESESEVKAFHELMARIKPEFYIDYHSYANLVLYPLGWQVETYSGDNPLMESLAGTDRNPAVPTYDPDVGGELYITNGEVTDTMYMQHGILGYTIELDGGSGAPVGGTQVPGSDPPGGFVFQDREADVENVWLKNKNFMLDLAKSARTPDQPSSHIGAKAPDFVTDAFPTSYGAGSQRVEVNARRALGAVTVKWQVNGGAVQSGATSEFDGGERYGESGVYYHHVRGSVTGFKAGDSVKVWFEAGGKSSEPFTFAASSLGRGSQVLVLSAEDYSGVSPNAAPGTGPTYLATYLEALADAGIPADVYDIDASTRNHADLHGVLSHYKAVLWYTGQDDFVRDPGQTVGVAKLFDDQLIAVRDYINEGGKVLVTGQRALQGAWQEYSYNPLGRVPPLPQCPANSTENDPVGQVENCVYVKNDFMQYWMGANQRASVSNPATRTITGLAPFTASFGLTDQSYLPGFTPTSSALPPAQFPSFASSKGTHAISGATTFAGVSTDDTLLWGFGLENVADRAKRKSLVFEAMKHLGVNPYTSTTAPVGGSVAPTLSLTLTPATPLGPFVPGVEQDYTATSKAGVVSSAGDATLTVASPGHLTNGAFSLAEPLRVELSKSAWTGPVSNENVDVAYKQLIKRTDPLRTGTYSKTLTFTLSTTNP</sequence>
<accession>A0ABT4RFR2</accession>
<evidence type="ECO:0000256" key="5">
    <source>
        <dbReference type="ARBA" id="ARBA00022833"/>
    </source>
</evidence>
<organism evidence="10 11">
    <name type="scientific">Solirubrobacter deserti</name>
    <dbReference type="NCBI Taxonomy" id="2282478"/>
    <lineage>
        <taxon>Bacteria</taxon>
        <taxon>Bacillati</taxon>
        <taxon>Actinomycetota</taxon>
        <taxon>Thermoleophilia</taxon>
        <taxon>Solirubrobacterales</taxon>
        <taxon>Solirubrobacteraceae</taxon>
        <taxon>Solirubrobacter</taxon>
    </lineage>
</organism>
<evidence type="ECO:0000313" key="11">
    <source>
        <dbReference type="Proteomes" id="UP001147700"/>
    </source>
</evidence>
<dbReference type="PRINTS" id="PR00765">
    <property type="entry name" value="CRBOXYPTASEA"/>
</dbReference>